<dbReference type="PANTHER" id="PTHR43434">
    <property type="entry name" value="PHOSPHOGLYCOLATE PHOSPHATASE"/>
    <property type="match status" value="1"/>
</dbReference>
<sequence>MYKTFLFDLDGTLTDPKEGIVNSVLYALKKVGIEEVHISELDSFIGPPIQQSFVERYNMSEGEVERAVFYFREYLKQRGLFEKNVYEGILKLLQQLKSSGNRIFVATSKPTVFAKQVIEHFQLTNYFEDIIGSNLDGTRIKKEEIIAHILQKNEELNKEEMIMIGDRKHDIIGANQNGIASIGVLYGYGCEKELTEVSATYIVKDVEEAVSFLCREKFNTAVNIDSSNPFITYDDEFVSV</sequence>
<dbReference type="PATRIC" id="fig|226900.8.peg.2196"/>
<dbReference type="Proteomes" id="UP000001417">
    <property type="component" value="Chromosome"/>
</dbReference>
<dbReference type="GO" id="GO:0008967">
    <property type="term" value="F:phosphoglycolate phosphatase activity"/>
    <property type="evidence" value="ECO:0007669"/>
    <property type="project" value="UniProtKB-EC"/>
</dbReference>
<name>Q81E22_BACCR</name>
<dbReference type="FunFam" id="1.10.150.240:FF:000017">
    <property type="entry name" value="HAD family hydrolase"/>
    <property type="match status" value="1"/>
</dbReference>
<evidence type="ECO:0000313" key="4">
    <source>
        <dbReference type="Proteomes" id="UP000001417"/>
    </source>
</evidence>
<dbReference type="Gene3D" id="1.10.150.240">
    <property type="entry name" value="Putative phosphatase, domain 2"/>
    <property type="match status" value="1"/>
</dbReference>
<dbReference type="InterPro" id="IPR023214">
    <property type="entry name" value="HAD_sf"/>
</dbReference>
<dbReference type="EC" id="3.1.3.18" evidence="3"/>
<dbReference type="Gene3D" id="3.40.50.1000">
    <property type="entry name" value="HAD superfamily/HAD-like"/>
    <property type="match status" value="1"/>
</dbReference>
<keyword evidence="2" id="KW-0460">Magnesium</keyword>
<reference evidence="3 4" key="1">
    <citation type="journal article" date="2003" name="Nature">
        <title>Genome sequence of Bacillus cereus and comparative analysis with Bacillus anthracis.</title>
        <authorList>
            <person name="Ivanova N."/>
            <person name="Sorokin A."/>
            <person name="Anderson I."/>
            <person name="Galleron N."/>
            <person name="Candelon B."/>
            <person name="Kapatral V."/>
            <person name="Bhattacharyya A."/>
            <person name="Reznik G."/>
            <person name="Mikhailova N."/>
            <person name="Lapidus A."/>
            <person name="Chu L."/>
            <person name="Mazur M."/>
            <person name="Goltsman E."/>
            <person name="Larsen N."/>
            <person name="D'Souza M."/>
            <person name="Walunas T."/>
            <person name="Grechkin Y."/>
            <person name="Pusch G."/>
            <person name="Haselkorn R."/>
            <person name="Fonstein M."/>
            <person name="Ehrlich S.D."/>
            <person name="Overbeek R."/>
            <person name="Kyrpides N."/>
        </authorList>
    </citation>
    <scope>NUCLEOTIDE SEQUENCE [LARGE SCALE GENOMIC DNA]</scope>
    <source>
        <strain evidence="4">ATCC 14579 / DSM 31 / CCUG 7414 / JCM 2152 / NBRC 15305 / NCIMB 9373 / NCTC 2599 / NRRL B-3711</strain>
    </source>
</reference>
<dbReference type="KEGG" id="bce:BC2174"/>
<dbReference type="InterPro" id="IPR050155">
    <property type="entry name" value="HAD-like_hydrolase_sf"/>
</dbReference>
<dbReference type="GO" id="GO:0005829">
    <property type="term" value="C:cytosol"/>
    <property type="evidence" value="ECO:0000318"/>
    <property type="project" value="GO_Central"/>
</dbReference>
<dbReference type="AlphaFoldDB" id="Q81E22"/>
<dbReference type="NCBIfam" id="TIGR01549">
    <property type="entry name" value="HAD-SF-IA-v1"/>
    <property type="match status" value="1"/>
</dbReference>
<accession>Q81E22</accession>
<dbReference type="SFLD" id="SFLDG01135">
    <property type="entry name" value="C1.5.6:_HAD__Beta-PGM__Phospha"/>
    <property type="match status" value="1"/>
</dbReference>
<dbReference type="FunFam" id="3.40.50.1000:FF:000022">
    <property type="entry name" value="Phosphoglycolate phosphatase"/>
    <property type="match status" value="1"/>
</dbReference>
<evidence type="ECO:0000256" key="1">
    <source>
        <dbReference type="ARBA" id="ARBA00022801"/>
    </source>
</evidence>
<dbReference type="SFLD" id="SFLDG01129">
    <property type="entry name" value="C1.5:_HAD__Beta-PGM__Phosphata"/>
    <property type="match status" value="1"/>
</dbReference>
<dbReference type="SUPFAM" id="SSF56784">
    <property type="entry name" value="HAD-like"/>
    <property type="match status" value="1"/>
</dbReference>
<dbReference type="EMBL" id="AE016877">
    <property type="protein sequence ID" value="AAP09140.1"/>
    <property type="molecule type" value="Genomic_DNA"/>
</dbReference>
<dbReference type="CDD" id="cd04302">
    <property type="entry name" value="HAD_5NT"/>
    <property type="match status" value="1"/>
</dbReference>
<evidence type="ECO:0000313" key="3">
    <source>
        <dbReference type="EMBL" id="AAP09140.1"/>
    </source>
</evidence>
<organism evidence="3 4">
    <name type="scientific">Bacillus cereus (strain ATCC 14579 / DSM 31 / CCUG 7414 / JCM 2152 / NBRC 15305 / NCIMB 9373 / NCTC 2599 / NRRL B-3711)</name>
    <dbReference type="NCBI Taxonomy" id="226900"/>
    <lineage>
        <taxon>Bacteria</taxon>
        <taxon>Bacillati</taxon>
        <taxon>Bacillota</taxon>
        <taxon>Bacilli</taxon>
        <taxon>Bacillales</taxon>
        <taxon>Bacillaceae</taxon>
        <taxon>Bacillus</taxon>
        <taxon>Bacillus cereus group</taxon>
    </lineage>
</organism>
<dbReference type="InterPro" id="IPR036412">
    <property type="entry name" value="HAD-like_sf"/>
</dbReference>
<keyword evidence="4" id="KW-1185">Reference proteome</keyword>
<dbReference type="HOGENOM" id="CLU_045011_19_4_9"/>
<proteinExistence type="predicted"/>
<dbReference type="PANTHER" id="PTHR43434:SF20">
    <property type="entry name" value="5'-NUCLEOTIDASE"/>
    <property type="match status" value="1"/>
</dbReference>
<gene>
    <name evidence="3" type="ordered locus">BC_2174</name>
</gene>
<dbReference type="GO" id="GO:0004713">
    <property type="term" value="F:protein tyrosine kinase activity"/>
    <property type="evidence" value="ECO:0000318"/>
    <property type="project" value="GO_Central"/>
</dbReference>
<protein>
    <submittedName>
        <fullName evidence="3">Phosphoglycolate phosphatase</fullName>
        <ecNumber evidence="3">3.1.3.18</ecNumber>
    </submittedName>
</protein>
<keyword evidence="1 3" id="KW-0378">Hydrolase</keyword>
<dbReference type="InterPro" id="IPR023198">
    <property type="entry name" value="PGP-like_dom2"/>
</dbReference>
<dbReference type="SFLD" id="SFLDS00003">
    <property type="entry name" value="Haloacid_Dehalogenase"/>
    <property type="match status" value="1"/>
</dbReference>
<dbReference type="InterPro" id="IPR006439">
    <property type="entry name" value="HAD-SF_hydro_IA"/>
</dbReference>
<dbReference type="InterPro" id="IPR041492">
    <property type="entry name" value="HAD_2"/>
</dbReference>
<dbReference type="Pfam" id="PF13419">
    <property type="entry name" value="HAD_2"/>
    <property type="match status" value="1"/>
</dbReference>
<evidence type="ECO:0000256" key="2">
    <source>
        <dbReference type="ARBA" id="ARBA00022842"/>
    </source>
</evidence>